<keyword evidence="1" id="KW-1133">Transmembrane helix</keyword>
<proteinExistence type="predicted"/>
<reference evidence="2 3" key="1">
    <citation type="journal article" date="2013" name="Nat. Genet.">
        <title>The high-quality draft genome of peach (Prunus persica) identifies unique patterns of genetic diversity, domestication and genome evolution.</title>
        <authorList>
            <consortium name="International Peach Genome Initiative"/>
            <person name="Verde I."/>
            <person name="Abbott A.G."/>
            <person name="Scalabrin S."/>
            <person name="Jung S."/>
            <person name="Shu S."/>
            <person name="Marroni F."/>
            <person name="Zhebentyayeva T."/>
            <person name="Dettori M.T."/>
            <person name="Grimwood J."/>
            <person name="Cattonaro F."/>
            <person name="Zuccolo A."/>
            <person name="Rossini L."/>
            <person name="Jenkins J."/>
            <person name="Vendramin E."/>
            <person name="Meisel L.A."/>
            <person name="Decroocq V."/>
            <person name="Sosinski B."/>
            <person name="Prochnik S."/>
            <person name="Mitros T."/>
            <person name="Policriti A."/>
            <person name="Cipriani G."/>
            <person name="Dondini L."/>
            <person name="Ficklin S."/>
            <person name="Goodstein D.M."/>
            <person name="Xuan P."/>
            <person name="Del Fabbro C."/>
            <person name="Aramini V."/>
            <person name="Copetti D."/>
            <person name="Gonzalez S."/>
            <person name="Horner D.S."/>
            <person name="Falchi R."/>
            <person name="Lucas S."/>
            <person name="Mica E."/>
            <person name="Maldonado J."/>
            <person name="Lazzari B."/>
            <person name="Bielenberg D."/>
            <person name="Pirona R."/>
            <person name="Miculan M."/>
            <person name="Barakat A."/>
            <person name="Testolin R."/>
            <person name="Stella A."/>
            <person name="Tartarini S."/>
            <person name="Tonutti P."/>
            <person name="Arus P."/>
            <person name="Orellana A."/>
            <person name="Wells C."/>
            <person name="Main D."/>
            <person name="Vizzotto G."/>
            <person name="Silva H."/>
            <person name="Salamini F."/>
            <person name="Schmutz J."/>
            <person name="Morgante M."/>
            <person name="Rokhsar D.S."/>
        </authorList>
    </citation>
    <scope>NUCLEOTIDE SEQUENCE [LARGE SCALE GENOMIC DNA]</scope>
    <source>
        <strain evidence="3">cv. Nemared</strain>
    </source>
</reference>
<dbReference type="EMBL" id="CM007654">
    <property type="protein sequence ID" value="ONI14370.1"/>
    <property type="molecule type" value="Genomic_DNA"/>
</dbReference>
<accession>A0A251PTG2</accession>
<keyword evidence="1" id="KW-0812">Transmembrane</keyword>
<sequence length="78" mass="8749">MAVTKKGKTVPWKNSACLSKQLKPKTTSQGSDTSFGIQILGFVLMSFVLLLFEKRETVGLEGDYSSVLIMLNYIYFFC</sequence>
<keyword evidence="1" id="KW-0472">Membrane</keyword>
<evidence type="ECO:0000313" key="2">
    <source>
        <dbReference type="EMBL" id="ONI14370.1"/>
    </source>
</evidence>
<dbReference type="Gramene" id="ONI14370">
    <property type="protein sequence ID" value="ONI14370"/>
    <property type="gene ID" value="PRUPE_4G277500"/>
</dbReference>
<organism evidence="2 3">
    <name type="scientific">Prunus persica</name>
    <name type="common">Peach</name>
    <name type="synonym">Amygdalus persica</name>
    <dbReference type="NCBI Taxonomy" id="3760"/>
    <lineage>
        <taxon>Eukaryota</taxon>
        <taxon>Viridiplantae</taxon>
        <taxon>Streptophyta</taxon>
        <taxon>Embryophyta</taxon>
        <taxon>Tracheophyta</taxon>
        <taxon>Spermatophyta</taxon>
        <taxon>Magnoliopsida</taxon>
        <taxon>eudicotyledons</taxon>
        <taxon>Gunneridae</taxon>
        <taxon>Pentapetalae</taxon>
        <taxon>rosids</taxon>
        <taxon>fabids</taxon>
        <taxon>Rosales</taxon>
        <taxon>Rosaceae</taxon>
        <taxon>Amygdaloideae</taxon>
        <taxon>Amygdaleae</taxon>
        <taxon>Prunus</taxon>
    </lineage>
</organism>
<keyword evidence="3" id="KW-1185">Reference proteome</keyword>
<dbReference type="Proteomes" id="UP000006882">
    <property type="component" value="Chromosome G4"/>
</dbReference>
<name>A0A251PTG2_PRUPE</name>
<evidence type="ECO:0000256" key="1">
    <source>
        <dbReference type="SAM" id="Phobius"/>
    </source>
</evidence>
<protein>
    <submittedName>
        <fullName evidence="2">Uncharacterized protein</fullName>
    </submittedName>
</protein>
<gene>
    <name evidence="2" type="ORF">PRUPE_4G277500</name>
</gene>
<evidence type="ECO:0000313" key="3">
    <source>
        <dbReference type="Proteomes" id="UP000006882"/>
    </source>
</evidence>
<feature type="transmembrane region" description="Helical" evidence="1">
    <location>
        <begin position="35"/>
        <end position="52"/>
    </location>
</feature>
<dbReference type="AlphaFoldDB" id="A0A251PTG2"/>